<reference evidence="2" key="1">
    <citation type="submission" date="2024-05" db="EMBL/GenBank/DDBJ databases">
        <title>Isolation and characterization of Sporomusa carbonis sp. nov., a carboxydotrophic hydrogenogen in the genus of Sporomusa isolated from a charcoal burning pile.</title>
        <authorList>
            <person name="Boeer T."/>
            <person name="Rosenbaum F."/>
            <person name="Eysell L."/>
            <person name="Mueller V."/>
            <person name="Daniel R."/>
            <person name="Poehlein A."/>
        </authorList>
    </citation>
    <scope>NUCLEOTIDE SEQUENCE [LARGE SCALE GENOMIC DNA]</scope>
    <source>
        <strain evidence="2">DSM 10669</strain>
    </source>
</reference>
<name>A0ABZ3IN87_9FIRM</name>
<dbReference type="Pfam" id="PF20283">
    <property type="entry name" value="CTD7"/>
    <property type="match status" value="1"/>
</dbReference>
<evidence type="ECO:0000313" key="3">
    <source>
        <dbReference type="Proteomes" id="UP000216752"/>
    </source>
</evidence>
<sequence>MTTEFSATASALGYYYQIRYALFALLSGEMDGEISLETMDDITFERDGSPIELIQTKHRISRTASLTDASTDLWKTLRIWSCNLLDNSIDPNRVQLILVTTAHAPQGSIASMLGPVHRNIEQALGRLRQVAAESDNQTNAPAYREFSRLTEAQQHLLLNAIKVMAVSPDIVDIVPQIRRQLALSTREQFIEPVYQRLEGWWFDRTIQCMRGTTSLRIPFSDVRTMINDISEQFREDNLPIDFMNLITPIEDPFEDSQRIFIEQLQLVAVSQPRISKAISDYYKAYQQRSRWIREDLLYVNELESYEQKLVDEWGRMFLIMQEDLAEDASEDDKVRAGRSLYNWVDTQANICIRRQCTEPYVMRGSYQMLASQLRVGWHTQFVERLQQLFIEARGAVT</sequence>
<feature type="domain" description="ABC-three component systems C-terminal" evidence="1">
    <location>
        <begin position="260"/>
        <end position="385"/>
    </location>
</feature>
<dbReference type="Proteomes" id="UP000216752">
    <property type="component" value="Chromosome"/>
</dbReference>
<dbReference type="EMBL" id="CP155573">
    <property type="protein sequence ID" value="XFO67181.1"/>
    <property type="molecule type" value="Genomic_DNA"/>
</dbReference>
<dbReference type="RefSeq" id="WP_094603568.1">
    <property type="nucleotide sequence ID" value="NZ_CP155573.1"/>
</dbReference>
<evidence type="ECO:0000313" key="2">
    <source>
        <dbReference type="EMBL" id="XFO67181.1"/>
    </source>
</evidence>
<proteinExistence type="predicted"/>
<protein>
    <recommendedName>
        <fullName evidence="1">ABC-three component systems C-terminal domain-containing protein</fullName>
    </recommendedName>
</protein>
<keyword evidence="3" id="KW-1185">Reference proteome</keyword>
<gene>
    <name evidence="2" type="ORF">SPSIL_033700</name>
</gene>
<dbReference type="InterPro" id="IPR046913">
    <property type="entry name" value="ABC-3C_CTD7"/>
</dbReference>
<accession>A0ABZ3IN87</accession>
<evidence type="ECO:0000259" key="1">
    <source>
        <dbReference type="Pfam" id="PF20283"/>
    </source>
</evidence>
<organism evidence="2 3">
    <name type="scientific">Sporomusa silvacetica DSM 10669</name>
    <dbReference type="NCBI Taxonomy" id="1123289"/>
    <lineage>
        <taxon>Bacteria</taxon>
        <taxon>Bacillati</taxon>
        <taxon>Bacillota</taxon>
        <taxon>Negativicutes</taxon>
        <taxon>Selenomonadales</taxon>
        <taxon>Sporomusaceae</taxon>
        <taxon>Sporomusa</taxon>
    </lineage>
</organism>